<dbReference type="AlphaFoldDB" id="A0A0S4N8T3"/>
<dbReference type="OrthoDB" id="511546at2"/>
<dbReference type="STRING" id="1643428.GCA_001442855_01512"/>
<accession>A0A0S4N8T3</accession>
<name>A0A0S4N8T3_9BACT</name>
<dbReference type="EMBL" id="FAOO01000010">
    <property type="protein sequence ID" value="CUU06545.1"/>
    <property type="molecule type" value="Genomic_DNA"/>
</dbReference>
<feature type="domain" description="Cytochrome P460" evidence="1">
    <location>
        <begin position="34"/>
        <end position="159"/>
    </location>
</feature>
<evidence type="ECO:0000313" key="2">
    <source>
        <dbReference type="EMBL" id="CUU06545.1"/>
    </source>
</evidence>
<gene>
    <name evidence="2" type="ORF">JGI1_01545</name>
</gene>
<evidence type="ECO:0000259" key="1">
    <source>
        <dbReference type="Pfam" id="PF16694"/>
    </source>
</evidence>
<dbReference type="RefSeq" id="WP_140945283.1">
    <property type="nucleotide sequence ID" value="NZ_FAOO01000010.1"/>
</dbReference>
<sequence length="163" mass="18450">MVKKSVIFFGIISIALALFVLSLSGQGKSQVPYPEGYRNWVHVKSMLILPGHPLYEAFGGIHHIYANDKALRGYRTGKFPDGSVIIFDLLEAKEENNTYVEGPRKVVGVMYKDSKKFKDTGGWGFEAFKGDTKERVVKDAEQECFSCHASQEKEDFVFSKFRK</sequence>
<dbReference type="Gene3D" id="3.50.70.20">
    <property type="entry name" value="Cytochrome P460"/>
    <property type="match status" value="1"/>
</dbReference>
<dbReference type="CDD" id="cd20752">
    <property type="entry name" value="cyt_c'_beta"/>
    <property type="match status" value="1"/>
</dbReference>
<protein>
    <submittedName>
        <fullName evidence="2">Cytochrome P460</fullName>
    </submittedName>
</protein>
<proteinExistence type="predicted"/>
<dbReference type="Pfam" id="PF16694">
    <property type="entry name" value="Cytochrome_P460"/>
    <property type="match status" value="1"/>
</dbReference>
<keyword evidence="3" id="KW-1185">Reference proteome</keyword>
<evidence type="ECO:0000313" key="3">
    <source>
        <dbReference type="Proteomes" id="UP000320623"/>
    </source>
</evidence>
<dbReference type="SMR" id="A0A0S4N8T3"/>
<dbReference type="InterPro" id="IPR038142">
    <property type="entry name" value="Cytochrome_P460_sp"/>
</dbReference>
<organism evidence="2 3">
    <name type="scientific">Candidatus Thermokryptus mobilis</name>
    <dbReference type="NCBI Taxonomy" id="1643428"/>
    <lineage>
        <taxon>Bacteria</taxon>
        <taxon>Pseudomonadati</taxon>
        <taxon>Candidatus Kryptoniota</taxon>
        <taxon>Candidatus Thermokryptus</taxon>
    </lineage>
</organism>
<dbReference type="Proteomes" id="UP000320623">
    <property type="component" value="Unassembled WGS sequence"/>
</dbReference>
<reference evidence="3" key="1">
    <citation type="submission" date="2015-11" db="EMBL/GenBank/DDBJ databases">
        <authorList>
            <person name="Varghese N."/>
        </authorList>
    </citation>
    <scope>NUCLEOTIDE SEQUENCE [LARGE SCALE GENOMIC DNA]</scope>
</reference>
<dbReference type="InterPro" id="IPR032033">
    <property type="entry name" value="Cytochrome_P460"/>
</dbReference>